<evidence type="ECO:0000313" key="4">
    <source>
        <dbReference type="EMBL" id="PHU37822.1"/>
    </source>
</evidence>
<dbReference type="InterPro" id="IPR013655">
    <property type="entry name" value="PAS_fold_3"/>
</dbReference>
<protein>
    <recommendedName>
        <fullName evidence="6">GGDEF domain-containing protein</fullName>
    </recommendedName>
</protein>
<accession>A0A2G3E3G3</accession>
<dbReference type="PROSITE" id="PS50887">
    <property type="entry name" value="GGDEF"/>
    <property type="match status" value="1"/>
</dbReference>
<evidence type="ECO:0000259" key="2">
    <source>
        <dbReference type="PROSITE" id="PS50883"/>
    </source>
</evidence>
<dbReference type="SMART" id="SM00267">
    <property type="entry name" value="GGDEF"/>
    <property type="match status" value="1"/>
</dbReference>
<gene>
    <name evidence="4" type="ORF">CSX02_05880</name>
</gene>
<comment type="caution">
    <text evidence="4">The sequence shown here is derived from an EMBL/GenBank/DDBJ whole genome shotgun (WGS) entry which is preliminary data.</text>
</comment>
<dbReference type="InterPro" id="IPR050706">
    <property type="entry name" value="Cyclic-di-GMP_PDE-like"/>
</dbReference>
<organism evidence="4 5">
    <name type="scientific">Agathobacter ruminis</name>
    <dbReference type="NCBI Taxonomy" id="1712665"/>
    <lineage>
        <taxon>Bacteria</taxon>
        <taxon>Bacillati</taxon>
        <taxon>Bacillota</taxon>
        <taxon>Clostridia</taxon>
        <taxon>Lachnospirales</taxon>
        <taxon>Lachnospiraceae</taxon>
        <taxon>Agathobacter</taxon>
    </lineage>
</organism>
<dbReference type="CDD" id="cd01948">
    <property type="entry name" value="EAL"/>
    <property type="match status" value="1"/>
</dbReference>
<dbReference type="CDD" id="cd00130">
    <property type="entry name" value="PAS"/>
    <property type="match status" value="1"/>
</dbReference>
<dbReference type="InterPro" id="IPR029787">
    <property type="entry name" value="Nucleotide_cyclase"/>
</dbReference>
<dbReference type="InterPro" id="IPR000014">
    <property type="entry name" value="PAS"/>
</dbReference>
<proteinExistence type="predicted"/>
<name>A0A2G3E3G3_9FIRM</name>
<evidence type="ECO:0000259" key="3">
    <source>
        <dbReference type="PROSITE" id="PS50887"/>
    </source>
</evidence>
<dbReference type="Gene3D" id="3.30.450.20">
    <property type="entry name" value="PAS domain"/>
    <property type="match status" value="1"/>
</dbReference>
<evidence type="ECO:0000313" key="5">
    <source>
        <dbReference type="Proteomes" id="UP000224563"/>
    </source>
</evidence>
<dbReference type="Gene3D" id="3.30.70.270">
    <property type="match status" value="1"/>
</dbReference>
<dbReference type="Gene3D" id="3.20.20.450">
    <property type="entry name" value="EAL domain"/>
    <property type="match status" value="1"/>
</dbReference>
<reference evidence="4 5" key="2">
    <citation type="submission" date="2017-10" db="EMBL/GenBank/DDBJ databases">
        <authorList>
            <person name="Banno H."/>
            <person name="Chua N.-H."/>
        </authorList>
    </citation>
    <scope>NUCLEOTIDE SEQUENCE [LARGE SCALE GENOMIC DNA]</scope>
    <source>
        <strain evidence="4 5">JK623</strain>
    </source>
</reference>
<dbReference type="Pfam" id="PF00990">
    <property type="entry name" value="GGDEF"/>
    <property type="match status" value="1"/>
</dbReference>
<feature type="domain" description="GGDEF" evidence="3">
    <location>
        <begin position="186"/>
        <end position="313"/>
    </location>
</feature>
<dbReference type="InterPro" id="IPR043128">
    <property type="entry name" value="Rev_trsase/Diguanyl_cyclase"/>
</dbReference>
<dbReference type="PANTHER" id="PTHR33121:SF70">
    <property type="entry name" value="SIGNALING PROTEIN YKOW"/>
    <property type="match status" value="1"/>
</dbReference>
<sequence length="726" mass="83722">MEKIYLDDNIKRLLQDTLIPFALYRLENQRIKTVMVSEGLCNLFGASREEIINLLDRDMYHYTHPDDLVRAQEEGMRFAAGGEQYDIVYRTRSAKDSNYHIIHSVGSHMLDRDGNLLSLIWYVEEGTVEDEEFGIGYSLKKALAGMIHEESMVREIYFDHRTGLPNMTYFLQLAEAGCNVIRQEKQTPVFLFFDLTGLKFYNRKYGMPEGDKLLCAFADILRMFFANENCGRMGHDHFVVYTENHHVEETLEQIFEALSKANEGKTLPVRAGIYVMSDREDEAVDVTIACDCAKLACDENKNLFRSHYTYFDEKLRKKFEMREYVINHFNEAIEKNWIHPYYQQIVRTVTGEVCDAEALARWIDPVRGMISPAEFIEVLEDARLIHLADLHILDCVLADLQKSLDDDLGAIPVSINLSRYDFELCDIVDEIIRRVDRAGVPHELLNMEITESVTGIEEDYVKEQIRRFHEAGFEVWMDDFGSGYSSLHVLQHFDFDVIKFDMAFMKNFNLDDEDQVVLSSLMQMVTRLGIDTVAEGVESRQQIRFLKEIGCDKIQGYYFSKPTSSEDLNHKYKKGDGIPFENPESKDYIDAVSKANLLDYLTRGEYDSDLTRTFEQFNHLPLGIIEVQNGHFRILRYNDAYAQFLVRTNFVDEEDIKESISVLDVKRKPEPGFCKAVDDAVDTAGWVLLKDSVEGNVRSNAYVRKLSTNPVNHATALLVVVLTMGE</sequence>
<dbReference type="Pfam" id="PF08447">
    <property type="entry name" value="PAS_3"/>
    <property type="match status" value="1"/>
</dbReference>
<dbReference type="SUPFAM" id="SSF55785">
    <property type="entry name" value="PYP-like sensor domain (PAS domain)"/>
    <property type="match status" value="1"/>
</dbReference>
<feature type="domain" description="PAS" evidence="1">
    <location>
        <begin position="6"/>
        <end position="83"/>
    </location>
</feature>
<dbReference type="InterPro" id="IPR000160">
    <property type="entry name" value="GGDEF_dom"/>
</dbReference>
<feature type="domain" description="EAL" evidence="2">
    <location>
        <begin position="322"/>
        <end position="576"/>
    </location>
</feature>
<dbReference type="InterPro" id="IPR035965">
    <property type="entry name" value="PAS-like_dom_sf"/>
</dbReference>
<dbReference type="EMBL" id="PDYG01000029">
    <property type="protein sequence ID" value="PHU37822.1"/>
    <property type="molecule type" value="Genomic_DNA"/>
</dbReference>
<dbReference type="RefSeq" id="WP_099385988.1">
    <property type="nucleotide sequence ID" value="NZ_JANSWH010000011.1"/>
</dbReference>
<dbReference type="AlphaFoldDB" id="A0A2G3E3G3"/>
<dbReference type="PROSITE" id="PS50883">
    <property type="entry name" value="EAL"/>
    <property type="match status" value="1"/>
</dbReference>
<dbReference type="Pfam" id="PF00563">
    <property type="entry name" value="EAL"/>
    <property type="match status" value="1"/>
</dbReference>
<dbReference type="InterPro" id="IPR035919">
    <property type="entry name" value="EAL_sf"/>
</dbReference>
<dbReference type="SUPFAM" id="SSF141868">
    <property type="entry name" value="EAL domain-like"/>
    <property type="match status" value="1"/>
</dbReference>
<dbReference type="PANTHER" id="PTHR33121">
    <property type="entry name" value="CYCLIC DI-GMP PHOSPHODIESTERASE PDEF"/>
    <property type="match status" value="1"/>
</dbReference>
<dbReference type="SUPFAM" id="SSF55073">
    <property type="entry name" value="Nucleotide cyclase"/>
    <property type="match status" value="1"/>
</dbReference>
<dbReference type="InterPro" id="IPR001633">
    <property type="entry name" value="EAL_dom"/>
</dbReference>
<dbReference type="Proteomes" id="UP000224563">
    <property type="component" value="Unassembled WGS sequence"/>
</dbReference>
<dbReference type="SMART" id="SM00052">
    <property type="entry name" value="EAL"/>
    <property type="match status" value="1"/>
</dbReference>
<keyword evidence="5" id="KW-1185">Reference proteome</keyword>
<evidence type="ECO:0008006" key="6">
    <source>
        <dbReference type="Google" id="ProtNLM"/>
    </source>
</evidence>
<dbReference type="GO" id="GO:0071111">
    <property type="term" value="F:cyclic-guanylate-specific phosphodiesterase activity"/>
    <property type="evidence" value="ECO:0007669"/>
    <property type="project" value="InterPro"/>
</dbReference>
<dbReference type="PROSITE" id="PS50112">
    <property type="entry name" value="PAS"/>
    <property type="match status" value="1"/>
</dbReference>
<reference evidence="4 5" key="1">
    <citation type="submission" date="2017-10" db="EMBL/GenBank/DDBJ databases">
        <title>Resolving the taxonomy of Roseburia spp., Eubacterium rectale and Agathobacter spp. through phylogenomic analysis.</title>
        <authorList>
            <person name="Sheridan P.O."/>
            <person name="Walker A.W."/>
            <person name="Duncan S.H."/>
            <person name="Scott K.P."/>
            <person name="Toole P.W.O."/>
            <person name="Luis P."/>
            <person name="Flint H.J."/>
        </authorList>
    </citation>
    <scope>NUCLEOTIDE SEQUENCE [LARGE SCALE GENOMIC DNA]</scope>
    <source>
        <strain evidence="4 5">JK623</strain>
    </source>
</reference>
<evidence type="ECO:0000259" key="1">
    <source>
        <dbReference type="PROSITE" id="PS50112"/>
    </source>
</evidence>